<evidence type="ECO:0000313" key="2">
    <source>
        <dbReference type="EMBL" id="TDQ36938.1"/>
    </source>
</evidence>
<dbReference type="Proteomes" id="UP000295632">
    <property type="component" value="Unassembled WGS sequence"/>
</dbReference>
<dbReference type="RefSeq" id="WP_133581444.1">
    <property type="nucleotide sequence ID" value="NZ_SNYJ01000015.1"/>
</dbReference>
<gene>
    <name evidence="2" type="ORF">EV213_11531</name>
</gene>
<dbReference type="InterPro" id="IPR005585">
    <property type="entry name" value="DUF327"/>
</dbReference>
<evidence type="ECO:0000256" key="1">
    <source>
        <dbReference type="SAM" id="MobiDB-lite"/>
    </source>
</evidence>
<evidence type="ECO:0000313" key="3">
    <source>
        <dbReference type="Proteomes" id="UP000295632"/>
    </source>
</evidence>
<comment type="caution">
    <text evidence="2">The sequence shown here is derived from an EMBL/GenBank/DDBJ whole genome shotgun (WGS) entry which is preliminary data.</text>
</comment>
<reference evidence="2 3" key="1">
    <citation type="submission" date="2019-03" db="EMBL/GenBank/DDBJ databases">
        <title>Genomic Encyclopedia of Type Strains, Phase IV (KMG-IV): sequencing the most valuable type-strain genomes for metagenomic binning, comparative biology and taxonomic classification.</title>
        <authorList>
            <person name="Goeker M."/>
        </authorList>
    </citation>
    <scope>NUCLEOTIDE SEQUENCE [LARGE SCALE GENOMIC DNA]</scope>
    <source>
        <strain evidence="2 3">DSM 28697</strain>
    </source>
</reference>
<feature type="region of interest" description="Disordered" evidence="1">
    <location>
        <begin position="1"/>
        <end position="24"/>
    </location>
</feature>
<proteinExistence type="predicted"/>
<keyword evidence="3" id="KW-1185">Reference proteome</keyword>
<accession>A0A4R6TTE4</accession>
<dbReference type="AlphaFoldDB" id="A0A4R6TTE4"/>
<dbReference type="InterPro" id="IPR024042">
    <property type="entry name" value="TM1646-like_dom_sf"/>
</dbReference>
<dbReference type="SUPFAM" id="SSF158397">
    <property type="entry name" value="TM1646-like"/>
    <property type="match status" value="1"/>
</dbReference>
<dbReference type="EMBL" id="SNYJ01000015">
    <property type="protein sequence ID" value="TDQ36938.1"/>
    <property type="molecule type" value="Genomic_DNA"/>
</dbReference>
<organism evidence="2 3">
    <name type="scientific">Aureibacillus halotolerans</name>
    <dbReference type="NCBI Taxonomy" id="1508390"/>
    <lineage>
        <taxon>Bacteria</taxon>
        <taxon>Bacillati</taxon>
        <taxon>Bacillota</taxon>
        <taxon>Bacilli</taxon>
        <taxon>Bacillales</taxon>
        <taxon>Bacillaceae</taxon>
        <taxon>Aureibacillus</taxon>
    </lineage>
</organism>
<dbReference type="Pfam" id="PF03885">
    <property type="entry name" value="DUF327"/>
    <property type="match status" value="1"/>
</dbReference>
<dbReference type="Gene3D" id="1.20.120.490">
    <property type="entry name" value="Hypothetical protein TM1646-like domain"/>
    <property type="match status" value="1"/>
</dbReference>
<protein>
    <recommendedName>
        <fullName evidence="4">DUF327 family protein</fullName>
    </recommendedName>
</protein>
<evidence type="ECO:0008006" key="4">
    <source>
        <dbReference type="Google" id="ProtNLM"/>
    </source>
</evidence>
<dbReference type="OrthoDB" id="1680946at2"/>
<sequence length="146" mass="16369">MVDVRRIQSTELHPTKAKPASPQASVSFQEIMAKGRVEKTHEKLTGLMKDIEAQGKALADTRSVEELRKYKALIKDFMRDAVDVGLQLQEHRGFTRQGRTKVFKIVETVDAKLAELTASVLEKEASGLKILEQVGEIKGMLMNLYT</sequence>
<name>A0A4R6TTE4_9BACI</name>